<dbReference type="SUPFAM" id="SSF57850">
    <property type="entry name" value="RING/U-box"/>
    <property type="match status" value="1"/>
</dbReference>
<evidence type="ECO:0000256" key="1">
    <source>
        <dbReference type="ARBA" id="ARBA00022723"/>
    </source>
</evidence>
<feature type="domain" description="RING-type" evidence="6">
    <location>
        <begin position="41"/>
        <end position="97"/>
    </location>
</feature>
<keyword evidence="3" id="KW-0862">Zinc</keyword>
<organism evidence="7 8">
    <name type="scientific">Phlebiopsis gigantea (strain 11061_1 CR5-6)</name>
    <name type="common">White-rot fungus</name>
    <name type="synonym">Peniophora gigantea</name>
    <dbReference type="NCBI Taxonomy" id="745531"/>
    <lineage>
        <taxon>Eukaryota</taxon>
        <taxon>Fungi</taxon>
        <taxon>Dikarya</taxon>
        <taxon>Basidiomycota</taxon>
        <taxon>Agaricomycotina</taxon>
        <taxon>Agaricomycetes</taxon>
        <taxon>Polyporales</taxon>
        <taxon>Phanerochaetaceae</taxon>
        <taxon>Phlebiopsis</taxon>
    </lineage>
</organism>
<dbReference type="OrthoDB" id="8062037at2759"/>
<dbReference type="InterPro" id="IPR027370">
    <property type="entry name" value="Znf-RING_euk"/>
</dbReference>
<sequence length="221" mass="24418">MDTAISGDVDVLAYTTEQRIERAIQKLPTLAAADVPKDDSCPICLVPFSGILSGEAPPPESKELAGVTKLGGCGHVFCRLDLIEWIRGRHGTCPTCRHSFLDVKPVSESDYESSDEDYIPGEDDFDEDEDIEFEFTDNESDFNLELDPRALQDFVDALAHLAGEDEVDGDSMRNWGLSDGDSISDEDLSFIPHDGPNEVDDEDIFVQEEDVSDRPMSDDPK</sequence>
<name>A0A0C3SB66_PHLG1</name>
<feature type="region of interest" description="Disordered" evidence="5">
    <location>
        <begin position="168"/>
        <end position="221"/>
    </location>
</feature>
<reference evidence="7 8" key="1">
    <citation type="journal article" date="2014" name="PLoS Genet.">
        <title>Analysis of the Phlebiopsis gigantea genome, transcriptome and secretome provides insight into its pioneer colonization strategies of wood.</title>
        <authorList>
            <person name="Hori C."/>
            <person name="Ishida T."/>
            <person name="Igarashi K."/>
            <person name="Samejima M."/>
            <person name="Suzuki H."/>
            <person name="Master E."/>
            <person name="Ferreira P."/>
            <person name="Ruiz-Duenas F.J."/>
            <person name="Held B."/>
            <person name="Canessa P."/>
            <person name="Larrondo L.F."/>
            <person name="Schmoll M."/>
            <person name="Druzhinina I.S."/>
            <person name="Kubicek C.P."/>
            <person name="Gaskell J.A."/>
            <person name="Kersten P."/>
            <person name="St John F."/>
            <person name="Glasner J."/>
            <person name="Sabat G."/>
            <person name="Splinter BonDurant S."/>
            <person name="Syed K."/>
            <person name="Yadav J."/>
            <person name="Mgbeahuruike A.C."/>
            <person name="Kovalchuk A."/>
            <person name="Asiegbu F.O."/>
            <person name="Lackner G."/>
            <person name="Hoffmeister D."/>
            <person name="Rencoret J."/>
            <person name="Gutierrez A."/>
            <person name="Sun H."/>
            <person name="Lindquist E."/>
            <person name="Barry K."/>
            <person name="Riley R."/>
            <person name="Grigoriev I.V."/>
            <person name="Henrissat B."/>
            <person name="Kues U."/>
            <person name="Berka R.M."/>
            <person name="Martinez A.T."/>
            <person name="Covert S.F."/>
            <person name="Blanchette R.A."/>
            <person name="Cullen D."/>
        </authorList>
    </citation>
    <scope>NUCLEOTIDE SEQUENCE [LARGE SCALE GENOMIC DNA]</scope>
    <source>
        <strain evidence="7 8">11061_1 CR5-6</strain>
    </source>
</reference>
<evidence type="ECO:0000256" key="5">
    <source>
        <dbReference type="SAM" id="MobiDB-lite"/>
    </source>
</evidence>
<proteinExistence type="predicted"/>
<dbReference type="STRING" id="745531.A0A0C3SB66"/>
<dbReference type="InterPro" id="IPR013083">
    <property type="entry name" value="Znf_RING/FYVE/PHD"/>
</dbReference>
<gene>
    <name evidence="7" type="ORF">PHLGIDRAFT_117858</name>
</gene>
<dbReference type="Proteomes" id="UP000053257">
    <property type="component" value="Unassembled WGS sequence"/>
</dbReference>
<dbReference type="HOGENOM" id="CLU_091767_1_0_1"/>
<dbReference type="Gene3D" id="3.30.40.10">
    <property type="entry name" value="Zinc/RING finger domain, C3HC4 (zinc finger)"/>
    <property type="match status" value="1"/>
</dbReference>
<evidence type="ECO:0000313" key="7">
    <source>
        <dbReference type="EMBL" id="KIP07680.1"/>
    </source>
</evidence>
<evidence type="ECO:0000256" key="3">
    <source>
        <dbReference type="ARBA" id="ARBA00022833"/>
    </source>
</evidence>
<dbReference type="Pfam" id="PF13445">
    <property type="entry name" value="zf-RING_UBOX"/>
    <property type="match status" value="1"/>
</dbReference>
<dbReference type="PROSITE" id="PS50089">
    <property type="entry name" value="ZF_RING_2"/>
    <property type="match status" value="1"/>
</dbReference>
<feature type="compositionally biased region" description="Acidic residues" evidence="5">
    <location>
        <begin position="197"/>
        <end position="211"/>
    </location>
</feature>
<dbReference type="AlphaFoldDB" id="A0A0C3SB66"/>
<dbReference type="InterPro" id="IPR001841">
    <property type="entry name" value="Znf_RING"/>
</dbReference>
<keyword evidence="2 4" id="KW-0863">Zinc-finger</keyword>
<dbReference type="EMBL" id="KN840492">
    <property type="protein sequence ID" value="KIP07680.1"/>
    <property type="molecule type" value="Genomic_DNA"/>
</dbReference>
<evidence type="ECO:0000313" key="8">
    <source>
        <dbReference type="Proteomes" id="UP000053257"/>
    </source>
</evidence>
<accession>A0A0C3SB66</accession>
<evidence type="ECO:0000256" key="4">
    <source>
        <dbReference type="PROSITE-ProRule" id="PRU00175"/>
    </source>
</evidence>
<dbReference type="GO" id="GO:0008270">
    <property type="term" value="F:zinc ion binding"/>
    <property type="evidence" value="ECO:0007669"/>
    <property type="project" value="UniProtKB-KW"/>
</dbReference>
<keyword evidence="8" id="KW-1185">Reference proteome</keyword>
<protein>
    <recommendedName>
        <fullName evidence="6">RING-type domain-containing protein</fullName>
    </recommendedName>
</protein>
<keyword evidence="1" id="KW-0479">Metal-binding</keyword>
<evidence type="ECO:0000259" key="6">
    <source>
        <dbReference type="PROSITE" id="PS50089"/>
    </source>
</evidence>
<evidence type="ECO:0000256" key="2">
    <source>
        <dbReference type="ARBA" id="ARBA00022771"/>
    </source>
</evidence>
<feature type="compositionally biased region" description="Basic and acidic residues" evidence="5">
    <location>
        <begin position="212"/>
        <end position="221"/>
    </location>
</feature>